<dbReference type="AlphaFoldDB" id="B1X372"/>
<accession>B1X372</accession>
<dbReference type="SUPFAM" id="SSF52540">
    <property type="entry name" value="P-loop containing nucleoside triphosphate hydrolases"/>
    <property type="match status" value="1"/>
</dbReference>
<dbReference type="InterPro" id="IPR027417">
    <property type="entry name" value="P-loop_NTPase"/>
</dbReference>
<evidence type="ECO:0000313" key="1">
    <source>
        <dbReference type="EMBL" id="ACB54583.1"/>
    </source>
</evidence>
<keyword evidence="2" id="KW-1185">Reference proteome</keyword>
<dbReference type="EMBL" id="CP000808">
    <property type="protein sequence ID" value="ACB54583.1"/>
    <property type="molecule type" value="Genomic_DNA"/>
</dbReference>
<organism evidence="1 2">
    <name type="scientific">Crocosphaera subtropica (strain ATCC 51142 / BH68)</name>
    <name type="common">Cyanothece sp. (strain ATCC 51142)</name>
    <dbReference type="NCBI Taxonomy" id="43989"/>
    <lineage>
        <taxon>Bacteria</taxon>
        <taxon>Bacillati</taxon>
        <taxon>Cyanobacteriota</taxon>
        <taxon>Cyanophyceae</taxon>
        <taxon>Oscillatoriophycideae</taxon>
        <taxon>Chroococcales</taxon>
        <taxon>Aphanothecaceae</taxon>
        <taxon>Crocosphaera</taxon>
        <taxon>Crocosphaera subtropica</taxon>
    </lineage>
</organism>
<sequence length="635" mass="73681">MIGYIYLSLITLIMNYNSTFKKSKWITFLRQYGPIPRNDNMYDEAIQRALKKNKIQPICFETPYLQELIDNFQSDFPKSVILTGTAGDGKTFCCREIWEKLGGSKEEWETNQEIYKLPLLQKTLIIIKDLSAIQDEEKTQLLPQIAEGIINPYHTDKVYLIAANDGQLIEAWNVAENTPQIEKARQLIETLLVEEKRENPEFNLLLYNLSRLNNEEIFSRILDAVLNHPGWEECSQCPYQTPTDSQQRCPIWENKTRLDGKNDQQLMRQRIIDLLELSRHKGTHLPIRQLLLLISNIILGHPDVKDKLLNCNQIPKITTQKTGYLASPYSNLFGENLSSRKRNKTDVFVALRYFGIGTESSNYIDNILIFGEDDPDLKQDYENLVLTDTFYGAHQQFRIAQKSYLESNDSQDSKEEFLNILHTQRQRLFFTIPQHRVAELKLWELTAFQYAGDYLEQVCRPLKQNQTIPKYLIFKIVKGINRIFTGLLINNQDQLVLATSGSYSQAKISRVFEEYISVIKKRGESVTVELNTDHNTPDFIISLSSHPEVDPIKLRLNLTRYEYLNRVAEGALPSNFSQECYEDMLAFKTRLLGQLNIRRQKEEEADETEASEMIIRLLELNADGIANERTLEIQL</sequence>
<dbReference type="HOGENOM" id="CLU_032040_0_0_3"/>
<geneLocation type="plasmid" evidence="1 2">
    <name>A</name>
</geneLocation>
<keyword evidence="1" id="KW-0614">Plasmid</keyword>
<gene>
    <name evidence="1" type="ordered locus">cce_5237</name>
</gene>
<evidence type="ECO:0000313" key="2">
    <source>
        <dbReference type="Proteomes" id="UP000001203"/>
    </source>
</evidence>
<dbReference type="Proteomes" id="UP000001203">
    <property type="component" value="Plasmid A"/>
</dbReference>
<dbReference type="OrthoDB" id="9801841at2"/>
<protein>
    <submittedName>
        <fullName evidence="1">Uncharacterized protein</fullName>
    </submittedName>
</protein>
<name>B1X372_CROS5</name>
<reference evidence="1 2" key="1">
    <citation type="journal article" date="2008" name="Proc. Natl. Acad. Sci. U.S.A.">
        <title>The genome of Cyanothece 51142, a unicellular diazotrophic cyanobacterium important in the marine nitrogen cycle.</title>
        <authorList>
            <person name="Welsh E.A."/>
            <person name="Liberton M."/>
            <person name="Stoeckel J."/>
            <person name="Loh T."/>
            <person name="Elvitigala T."/>
            <person name="Wang C."/>
            <person name="Wollam A."/>
            <person name="Fulton R.S."/>
            <person name="Clifton S.W."/>
            <person name="Jacobs J.M."/>
            <person name="Aurora R."/>
            <person name="Ghosh B.K."/>
            <person name="Sherman L.A."/>
            <person name="Smith R.D."/>
            <person name="Wilson R.K."/>
            <person name="Pakrasi H.B."/>
        </authorList>
    </citation>
    <scope>NUCLEOTIDE SEQUENCE [LARGE SCALE GENOMIC DNA]</scope>
    <source>
        <strain evidence="2">ATCC 51142 / BH68</strain>
        <plasmid evidence="2">A</plasmid>
    </source>
</reference>
<dbReference type="KEGG" id="cyt:cce_5237"/>
<proteinExistence type="predicted"/>